<dbReference type="InterPro" id="IPR021275">
    <property type="entry name" value="DUF2854"/>
</dbReference>
<dbReference type="Pfam" id="PF11016">
    <property type="entry name" value="DUF2854"/>
    <property type="match status" value="1"/>
</dbReference>
<organism evidence="3 4">
    <name type="scientific">Cyanidioschyzon merolae (strain NIES-3377 / 10D)</name>
    <name type="common">Unicellular red alga</name>
    <dbReference type="NCBI Taxonomy" id="280699"/>
    <lineage>
        <taxon>Eukaryota</taxon>
        <taxon>Rhodophyta</taxon>
        <taxon>Bangiophyceae</taxon>
        <taxon>Cyanidiales</taxon>
        <taxon>Cyanidiaceae</taxon>
        <taxon>Cyanidioschyzon</taxon>
    </lineage>
</organism>
<feature type="region of interest" description="Disordered" evidence="1">
    <location>
        <begin position="280"/>
        <end position="380"/>
    </location>
</feature>
<dbReference type="RefSeq" id="XP_005535270.1">
    <property type="nucleotide sequence ID" value="XM_005535213.1"/>
</dbReference>
<evidence type="ECO:0008006" key="5">
    <source>
        <dbReference type="Google" id="ProtNLM"/>
    </source>
</evidence>
<dbReference type="Gramene" id="CMC040CT">
    <property type="protein sequence ID" value="CMC040CT"/>
    <property type="gene ID" value="CMC040C"/>
</dbReference>
<protein>
    <recommendedName>
        <fullName evidence="5">Thylakoid membrane protein</fullName>
    </recommendedName>
</protein>
<evidence type="ECO:0000256" key="1">
    <source>
        <dbReference type="SAM" id="MobiDB-lite"/>
    </source>
</evidence>
<dbReference type="EMBL" id="AP006485">
    <property type="protein sequence ID" value="BAM78984.1"/>
    <property type="molecule type" value="Genomic_DNA"/>
</dbReference>
<dbReference type="STRING" id="280699.M1V6J2"/>
<dbReference type="eggNOG" id="ENOG502QQU9">
    <property type="taxonomic scope" value="Eukaryota"/>
</dbReference>
<evidence type="ECO:0000313" key="3">
    <source>
        <dbReference type="EMBL" id="BAM78984.1"/>
    </source>
</evidence>
<dbReference type="AlphaFoldDB" id="M1V6J2"/>
<gene>
    <name evidence="3" type="ORF">CYME_CMC040C</name>
</gene>
<evidence type="ECO:0000256" key="2">
    <source>
        <dbReference type="SAM" id="Phobius"/>
    </source>
</evidence>
<name>M1V6J2_CYAM1</name>
<keyword evidence="4" id="KW-1185">Reference proteome</keyword>
<dbReference type="PANTHER" id="PTHR35551">
    <property type="match status" value="1"/>
</dbReference>
<dbReference type="GeneID" id="16992426"/>
<dbReference type="OrthoDB" id="1882189at2759"/>
<feature type="compositionally biased region" description="Pro residues" evidence="1">
    <location>
        <begin position="370"/>
        <end position="380"/>
    </location>
</feature>
<feature type="compositionally biased region" description="Low complexity" evidence="1">
    <location>
        <begin position="304"/>
        <end position="323"/>
    </location>
</feature>
<dbReference type="KEGG" id="cme:CYME_CMC040C"/>
<dbReference type="Proteomes" id="UP000007014">
    <property type="component" value="Chromosome 3"/>
</dbReference>
<feature type="transmembrane region" description="Helical" evidence="2">
    <location>
        <begin position="122"/>
        <end position="139"/>
    </location>
</feature>
<evidence type="ECO:0000313" key="4">
    <source>
        <dbReference type="Proteomes" id="UP000007014"/>
    </source>
</evidence>
<reference evidence="3 4" key="1">
    <citation type="journal article" date="2004" name="Nature">
        <title>Genome sequence of the ultrasmall unicellular red alga Cyanidioschyzon merolae 10D.</title>
        <authorList>
            <person name="Matsuzaki M."/>
            <person name="Misumi O."/>
            <person name="Shin-i T."/>
            <person name="Maruyama S."/>
            <person name="Takahara M."/>
            <person name="Miyagishima S."/>
            <person name="Mori T."/>
            <person name="Nishida K."/>
            <person name="Yagisawa F."/>
            <person name="Nishida K."/>
            <person name="Yoshida Y."/>
            <person name="Nishimura Y."/>
            <person name="Nakao S."/>
            <person name="Kobayashi T."/>
            <person name="Momoyama Y."/>
            <person name="Higashiyama T."/>
            <person name="Minoda A."/>
            <person name="Sano M."/>
            <person name="Nomoto H."/>
            <person name="Oishi K."/>
            <person name="Hayashi H."/>
            <person name="Ohta F."/>
            <person name="Nishizaka S."/>
            <person name="Haga S."/>
            <person name="Miura S."/>
            <person name="Morishita T."/>
            <person name="Kabeya Y."/>
            <person name="Terasawa K."/>
            <person name="Suzuki Y."/>
            <person name="Ishii Y."/>
            <person name="Asakawa S."/>
            <person name="Takano H."/>
            <person name="Ohta N."/>
            <person name="Kuroiwa H."/>
            <person name="Tanaka K."/>
            <person name="Shimizu N."/>
            <person name="Sugano S."/>
            <person name="Sato N."/>
            <person name="Nozaki H."/>
            <person name="Ogasawara N."/>
            <person name="Kohara Y."/>
            <person name="Kuroiwa T."/>
        </authorList>
    </citation>
    <scope>NUCLEOTIDE SEQUENCE [LARGE SCALE GENOMIC DNA]</scope>
    <source>
        <strain evidence="3 4">10D</strain>
    </source>
</reference>
<dbReference type="PANTHER" id="PTHR35551:SF1">
    <property type="entry name" value="ACCLIMATION OF PHOTOSYNTHESIS TO ENVIRONMENT"/>
    <property type="match status" value="1"/>
</dbReference>
<feature type="transmembrane region" description="Helical" evidence="2">
    <location>
        <begin position="88"/>
        <end position="110"/>
    </location>
</feature>
<sequence length="380" mass="41680">MWLFVVPAHQGTSYQRSSSRRSAVRREGFAIGFRCRSRQGKHYAPLFRQTVVGGRHTRHQHAGIRNLRAQGEPSSTPPPQVPFELRGFSLAKVVTGIGALLTVYSLYVYFKSAGSASETSLTLIYGMPILLLGLALWYAELEPVPISTTDDLVVLRERKATTTLKQIIRDVTRHRYGDEAHLSGALRVLGVIKRGDPAPVLLRLRESREPGEEYGLALVFECRETPFEAFQAVEDRIDRFFGSGIRHELRKISEDPLIVELKLITCRRETATVLPDTLKQAVGQSNLNPERGATRTPTPDTPDNDSANGASTAAADDGASAGDAAKRDRLNALSSQADSSSTGHAAIGREPHQNPTESLAPFALFGFRPTPLPGPPRQRN</sequence>
<feature type="compositionally biased region" description="Polar residues" evidence="1">
    <location>
        <begin position="332"/>
        <end position="343"/>
    </location>
</feature>
<keyword evidence="2" id="KW-1133">Transmembrane helix</keyword>
<accession>M1V6J2</accession>
<keyword evidence="2" id="KW-0812">Transmembrane</keyword>
<proteinExistence type="predicted"/>
<reference evidence="3 4" key="2">
    <citation type="journal article" date="2007" name="BMC Biol.">
        <title>A 100%-complete sequence reveals unusually simple genomic features in the hot-spring red alga Cyanidioschyzon merolae.</title>
        <authorList>
            <person name="Nozaki H."/>
            <person name="Takano H."/>
            <person name="Misumi O."/>
            <person name="Terasawa K."/>
            <person name="Matsuzaki M."/>
            <person name="Maruyama S."/>
            <person name="Nishida K."/>
            <person name="Yagisawa F."/>
            <person name="Yoshida Y."/>
            <person name="Fujiwara T."/>
            <person name="Takio S."/>
            <person name="Tamura K."/>
            <person name="Chung S.J."/>
            <person name="Nakamura S."/>
            <person name="Kuroiwa H."/>
            <person name="Tanaka K."/>
            <person name="Sato N."/>
            <person name="Kuroiwa T."/>
        </authorList>
    </citation>
    <scope>NUCLEOTIDE SEQUENCE [LARGE SCALE GENOMIC DNA]</scope>
    <source>
        <strain evidence="3 4">10D</strain>
    </source>
</reference>
<keyword evidence="2" id="KW-0472">Membrane</keyword>
<dbReference type="HOGENOM" id="CLU_728368_0_0_1"/>